<evidence type="ECO:0000313" key="5">
    <source>
        <dbReference type="EMBL" id="PNL91816.1"/>
    </source>
</evidence>
<evidence type="ECO:0000256" key="2">
    <source>
        <dbReference type="ARBA" id="ARBA00023125"/>
    </source>
</evidence>
<gene>
    <name evidence="5" type="ORF">A6J77_006090</name>
</gene>
<dbReference type="Gene3D" id="1.10.10.10">
    <property type="entry name" value="Winged helix-like DNA-binding domain superfamily/Winged helix DNA-binding domain"/>
    <property type="match status" value="1"/>
</dbReference>
<evidence type="ECO:0000256" key="3">
    <source>
        <dbReference type="ARBA" id="ARBA00023163"/>
    </source>
</evidence>
<proteinExistence type="predicted"/>
<organism evidence="5 6">
    <name type="scientific">Aerococcus viridans</name>
    <dbReference type="NCBI Taxonomy" id="1377"/>
    <lineage>
        <taxon>Bacteria</taxon>
        <taxon>Bacillati</taxon>
        <taxon>Bacillota</taxon>
        <taxon>Bacilli</taxon>
        <taxon>Lactobacillales</taxon>
        <taxon>Aerococcaceae</taxon>
        <taxon>Aerococcus</taxon>
    </lineage>
</organism>
<evidence type="ECO:0000313" key="6">
    <source>
        <dbReference type="Proteomes" id="UP000192813"/>
    </source>
</evidence>
<dbReference type="InterPro" id="IPR036388">
    <property type="entry name" value="WH-like_DNA-bd_sf"/>
</dbReference>
<feature type="domain" description="HTH gntR-type" evidence="4">
    <location>
        <begin position="5"/>
        <end position="72"/>
    </location>
</feature>
<dbReference type="EMBL" id="NBTM02000001">
    <property type="protein sequence ID" value="PNL91816.1"/>
    <property type="molecule type" value="Genomic_DNA"/>
</dbReference>
<dbReference type="RefSeq" id="WP_083069076.1">
    <property type="nucleotide sequence ID" value="NZ_CBCPHS010000013.1"/>
</dbReference>
<sequence length="235" mass="27566">MGKTQKLEQVAYLHIKDQILSENWKTGFHIVEAFISEDLDISRSPIRASLSTLADEGYVDMIPYRGFFVAENPPKIDFVAHRLRYELIISYRMLDQMIKQKVKGEEYKTLLEEKVIAVRKAYDEKNFDDFLTTSEAILKTILDIGNHDFLVKEALECSRTVMTAILERYQSDEPTDFILDMYPFMMYLGDIVRLISENRFNDARVLFEIIFNYLKIQLPEETQVAFENIDSYRLA</sequence>
<dbReference type="PROSITE" id="PS50949">
    <property type="entry name" value="HTH_GNTR"/>
    <property type="match status" value="1"/>
</dbReference>
<dbReference type="Pfam" id="PF00392">
    <property type="entry name" value="GntR"/>
    <property type="match status" value="1"/>
</dbReference>
<keyword evidence="3" id="KW-0804">Transcription</keyword>
<dbReference type="InterPro" id="IPR036390">
    <property type="entry name" value="WH_DNA-bd_sf"/>
</dbReference>
<keyword evidence="2" id="KW-0238">DNA-binding</keyword>
<evidence type="ECO:0000256" key="1">
    <source>
        <dbReference type="ARBA" id="ARBA00023015"/>
    </source>
</evidence>
<dbReference type="Proteomes" id="UP000192813">
    <property type="component" value="Unassembled WGS sequence"/>
</dbReference>
<dbReference type="SMART" id="SM00345">
    <property type="entry name" value="HTH_GNTR"/>
    <property type="match status" value="1"/>
</dbReference>
<dbReference type="PANTHER" id="PTHR43537:SF5">
    <property type="entry name" value="UXU OPERON TRANSCRIPTIONAL REGULATOR"/>
    <property type="match status" value="1"/>
</dbReference>
<dbReference type="GO" id="GO:0003700">
    <property type="term" value="F:DNA-binding transcription factor activity"/>
    <property type="evidence" value="ECO:0007669"/>
    <property type="project" value="InterPro"/>
</dbReference>
<keyword evidence="1" id="KW-0805">Transcription regulation</keyword>
<protein>
    <submittedName>
        <fullName evidence="5">GntR family transcriptional regulator</fullName>
    </submittedName>
</protein>
<evidence type="ECO:0000259" key="4">
    <source>
        <dbReference type="PROSITE" id="PS50949"/>
    </source>
</evidence>
<reference evidence="6" key="1">
    <citation type="submission" date="2017-12" db="EMBL/GenBank/DDBJ databases">
        <title>FDA dAtabase for Regulatory Grade micrObial Sequences (FDA-ARGOS): Supporting development and validation of Infectious Disease Dx tests.</title>
        <authorList>
            <person name="Hoffmann M."/>
            <person name="Allard M."/>
            <person name="Evans P."/>
            <person name="Brown E."/>
            <person name="Tallon L."/>
            <person name="Sadzewicz L."/>
            <person name="Sengamalay N."/>
            <person name="Ott S."/>
            <person name="Godinez A."/>
            <person name="Nagaraj S."/>
            <person name="Vavikolanu K."/>
            <person name="Aluvathingal J."/>
            <person name="Nadendla S."/>
            <person name="Sichtig H."/>
        </authorList>
    </citation>
    <scope>NUCLEOTIDE SEQUENCE [LARGE SCALE GENOMIC DNA]</scope>
    <source>
        <strain evidence="6">FDAARGOS_249</strain>
    </source>
</reference>
<dbReference type="GO" id="GO:0003677">
    <property type="term" value="F:DNA binding"/>
    <property type="evidence" value="ECO:0007669"/>
    <property type="project" value="UniProtKB-KW"/>
</dbReference>
<accession>A0A2J9PNF1</accession>
<name>A0A2J9PNF1_9LACT</name>
<dbReference type="AlphaFoldDB" id="A0A2J9PNF1"/>
<dbReference type="InterPro" id="IPR000524">
    <property type="entry name" value="Tscrpt_reg_HTH_GntR"/>
</dbReference>
<dbReference type="PANTHER" id="PTHR43537">
    <property type="entry name" value="TRANSCRIPTIONAL REGULATOR, GNTR FAMILY"/>
    <property type="match status" value="1"/>
</dbReference>
<dbReference type="SUPFAM" id="SSF46785">
    <property type="entry name" value="Winged helix' DNA-binding domain"/>
    <property type="match status" value="1"/>
</dbReference>
<comment type="caution">
    <text evidence="5">The sequence shown here is derived from an EMBL/GenBank/DDBJ whole genome shotgun (WGS) entry which is preliminary data.</text>
</comment>